<proteinExistence type="predicted"/>
<dbReference type="Pfam" id="PF05096">
    <property type="entry name" value="Glu_cyclase_2"/>
    <property type="match status" value="1"/>
</dbReference>
<keyword evidence="1" id="KW-0732">Signal</keyword>
<dbReference type="EMBL" id="CADCTV010000859">
    <property type="protein sequence ID" value="CAA9366137.1"/>
    <property type="molecule type" value="Genomic_DNA"/>
</dbReference>
<dbReference type="PANTHER" id="PTHR31270">
    <property type="entry name" value="GLUTAMINYL-PEPTIDE CYCLOTRANSFERASE"/>
    <property type="match status" value="1"/>
</dbReference>
<evidence type="ECO:0000256" key="1">
    <source>
        <dbReference type="SAM" id="SignalP"/>
    </source>
</evidence>
<dbReference type="InterPro" id="IPR007788">
    <property type="entry name" value="QCT"/>
</dbReference>
<dbReference type="Gene3D" id="2.130.10.10">
    <property type="entry name" value="YVTN repeat-like/Quinoprotein amine dehydrogenase"/>
    <property type="match status" value="1"/>
</dbReference>
<dbReference type="AlphaFoldDB" id="A0A6J4MW58"/>
<organism evidence="2">
    <name type="scientific">uncultured Gemmatimonadota bacterium</name>
    <dbReference type="NCBI Taxonomy" id="203437"/>
    <lineage>
        <taxon>Bacteria</taxon>
        <taxon>Pseudomonadati</taxon>
        <taxon>Gemmatimonadota</taxon>
        <taxon>environmental samples</taxon>
    </lineage>
</organism>
<name>A0A6J4MW58_9BACT</name>
<feature type="chain" id="PRO_5026698513" evidence="1">
    <location>
        <begin position="29"/>
        <end position="272"/>
    </location>
</feature>
<dbReference type="GO" id="GO:0016603">
    <property type="term" value="F:glutaminyl-peptide cyclotransferase activity"/>
    <property type="evidence" value="ECO:0007669"/>
    <property type="project" value="InterPro"/>
</dbReference>
<gene>
    <name evidence="2" type="ORF">AVDCRST_MAG89-4109</name>
</gene>
<protein>
    <submittedName>
        <fullName evidence="2">Glutamine cyclotransferase</fullName>
    </submittedName>
</protein>
<reference evidence="2" key="1">
    <citation type="submission" date="2020-02" db="EMBL/GenBank/DDBJ databases">
        <authorList>
            <person name="Meier V. D."/>
        </authorList>
    </citation>
    <scope>NUCLEOTIDE SEQUENCE</scope>
    <source>
        <strain evidence="2">AVDCRST_MAG89</strain>
    </source>
</reference>
<evidence type="ECO:0000313" key="2">
    <source>
        <dbReference type="EMBL" id="CAA9366137.1"/>
    </source>
</evidence>
<dbReference type="InterPro" id="IPR015943">
    <property type="entry name" value="WD40/YVTN_repeat-like_dom_sf"/>
</dbReference>
<dbReference type="SUPFAM" id="SSF50969">
    <property type="entry name" value="YVTN repeat-like/Quinoprotein amine dehydrogenase"/>
    <property type="match status" value="1"/>
</dbReference>
<accession>A0A6J4MW58</accession>
<sequence length="272" mass="29612">MNQKTSMRTTFFALALLMMNAASCGSDATDDVAEPPPPPAPVQAVEQVRSYPHDSTAFTQGLVWRDGTLYESTGRYGQSSLRVVALETGEVLKKTPLAPQYFAEGIAAVGDSIYQLTWREGVMFIYDRRTLQPAGQVQYSGEGWGLTSDGNSLVISDGSSYLTFLDAKTLSPQRTVAVTDGGTPVHDLNELEWVKGEVWANVWHTTRIARIDPQSGRVKGWLELGPIIPALTDPEAVLNGIAYDPQSNRLLVTGKLWPALFEIRIPSLGVGS</sequence>
<dbReference type="PANTHER" id="PTHR31270:SF1">
    <property type="entry name" value="GLUTAMINYL-PEPTIDE CYCLOTRANSFERASE"/>
    <property type="match status" value="1"/>
</dbReference>
<feature type="signal peptide" evidence="1">
    <location>
        <begin position="1"/>
        <end position="28"/>
    </location>
</feature>
<keyword evidence="2" id="KW-0808">Transferase</keyword>
<dbReference type="InterPro" id="IPR011044">
    <property type="entry name" value="Quino_amine_DH_bsu"/>
</dbReference>